<protein>
    <submittedName>
        <fullName evidence="7">Precorrin-6y C5,15-methyltransferase (Decarboxylating) subunit CbiE</fullName>
    </submittedName>
</protein>
<comment type="caution">
    <text evidence="7">The sequence shown here is derived from an EMBL/GenBank/DDBJ whole genome shotgun (WGS) entry which is preliminary data.</text>
</comment>
<evidence type="ECO:0000256" key="1">
    <source>
        <dbReference type="ARBA" id="ARBA00004953"/>
    </source>
</evidence>
<dbReference type="SUPFAM" id="SSF53335">
    <property type="entry name" value="S-adenosyl-L-methionine-dependent methyltransferases"/>
    <property type="match status" value="1"/>
</dbReference>
<evidence type="ECO:0000256" key="3">
    <source>
        <dbReference type="ARBA" id="ARBA00022603"/>
    </source>
</evidence>
<dbReference type="CDD" id="cd11644">
    <property type="entry name" value="Precorrin-6Y-MT"/>
    <property type="match status" value="1"/>
</dbReference>
<keyword evidence="5" id="KW-0949">S-adenosyl-L-methionine</keyword>
<dbReference type="Gene3D" id="3.40.50.150">
    <property type="entry name" value="Vaccinia Virus protein VP39"/>
    <property type="match status" value="1"/>
</dbReference>
<accession>A0ABU9DU45</accession>
<evidence type="ECO:0000256" key="5">
    <source>
        <dbReference type="ARBA" id="ARBA00022691"/>
    </source>
</evidence>
<dbReference type="PANTHER" id="PTHR43182:SF1">
    <property type="entry name" value="COBALT-PRECORRIN-7 C(5)-METHYLTRANSFERASE"/>
    <property type="match status" value="1"/>
</dbReference>
<keyword evidence="8" id="KW-1185">Reference proteome</keyword>
<dbReference type="InterPro" id="IPR014776">
    <property type="entry name" value="4pyrrole_Mease_sub2"/>
</dbReference>
<evidence type="ECO:0000313" key="7">
    <source>
        <dbReference type="EMBL" id="MEK8132347.1"/>
    </source>
</evidence>
<dbReference type="InterPro" id="IPR000878">
    <property type="entry name" value="4pyrrol_Mease"/>
</dbReference>
<dbReference type="Proteomes" id="UP001469365">
    <property type="component" value="Unassembled WGS sequence"/>
</dbReference>
<name>A0ABU9DU45_9BACL</name>
<evidence type="ECO:0000256" key="4">
    <source>
        <dbReference type="ARBA" id="ARBA00022679"/>
    </source>
</evidence>
<keyword evidence="4" id="KW-0808">Transferase</keyword>
<sequence length="416" mass="45136">MSHQITVIGVGDDGKAGLPAAYLERIERCGVLIGGERQLSFFEDSPAEKVVIRSSLSELVKKLEQESRDTVVLASGDPLFYGIGGYLAGKLPGRVSVYPAVSSLQLAFARIGDSWQDAAILSLHGRSIKGLAQRIDGKRKVALLTDEINSPPAIARYLLEFGMTEYEAFVGEHLGGERERTGWYGLQELGTVEEAFFAPLNVVVLRFRRDAERPAVWPLGIEDGEFAQRKPDKGLITKREVRVLSLGALGLRPDSIVWDIGTCTGSVAIEAARLCREGAVYAMEKNEGDLANAVENSRKFRTDLTLVHSKAPQGLEAFPDPDAVFIGGSGGELRELLALCCSRLRPGGTIVLNAVTIENLAGAQQAFAQEGFTTDITLAQLSRSKPILDMTRFEGLNPVYIIAARRKPLEAEPAND</sequence>
<dbReference type="InterPro" id="IPR006365">
    <property type="entry name" value="Cbl_synth_CobL"/>
</dbReference>
<dbReference type="PIRSF" id="PIRSF036428">
    <property type="entry name" value="CobL"/>
    <property type="match status" value="1"/>
</dbReference>
<organism evidence="7 8">
    <name type="scientific">Paenibacillus filicis</name>
    <dbReference type="NCBI Taxonomy" id="669464"/>
    <lineage>
        <taxon>Bacteria</taxon>
        <taxon>Bacillati</taxon>
        <taxon>Bacillota</taxon>
        <taxon>Bacilli</taxon>
        <taxon>Bacillales</taxon>
        <taxon>Paenibacillaceae</taxon>
        <taxon>Paenibacillus</taxon>
    </lineage>
</organism>
<dbReference type="NCBIfam" id="TIGR02467">
    <property type="entry name" value="CbiE"/>
    <property type="match status" value="1"/>
</dbReference>
<dbReference type="InterPro" id="IPR035996">
    <property type="entry name" value="4pyrrol_Methylase_sf"/>
</dbReference>
<evidence type="ECO:0000259" key="6">
    <source>
        <dbReference type="Pfam" id="PF00590"/>
    </source>
</evidence>
<reference evidence="7 8" key="1">
    <citation type="submission" date="2024-04" db="EMBL/GenBank/DDBJ databases">
        <title>draft genome sequnece of Paenibacillus filicis.</title>
        <authorList>
            <person name="Kim D.-U."/>
        </authorList>
    </citation>
    <scope>NUCLEOTIDE SEQUENCE [LARGE SCALE GENOMIC DNA]</scope>
    <source>
        <strain evidence="7 8">KACC14197</strain>
    </source>
</reference>
<dbReference type="InterPro" id="IPR050714">
    <property type="entry name" value="Cobalamin_biosynth_MTase"/>
</dbReference>
<keyword evidence="2" id="KW-0169">Cobalamin biosynthesis</keyword>
<dbReference type="Pfam" id="PF00590">
    <property type="entry name" value="TP_methylase"/>
    <property type="match status" value="1"/>
</dbReference>
<comment type="pathway">
    <text evidence="1">Cofactor biosynthesis; adenosylcobalamin biosynthesis.</text>
</comment>
<gene>
    <name evidence="7" type="primary">cbiE</name>
    <name evidence="7" type="ORF">WMW72_31055</name>
</gene>
<dbReference type="EMBL" id="JBBPCC010000029">
    <property type="protein sequence ID" value="MEK8132347.1"/>
    <property type="molecule type" value="Genomic_DNA"/>
</dbReference>
<dbReference type="CDD" id="cd02440">
    <property type="entry name" value="AdoMet_MTases"/>
    <property type="match status" value="1"/>
</dbReference>
<dbReference type="NCBIfam" id="TIGR02469">
    <property type="entry name" value="CbiT"/>
    <property type="match status" value="1"/>
</dbReference>
<keyword evidence="3" id="KW-0489">Methyltransferase</keyword>
<dbReference type="Gene3D" id="3.40.1010.10">
    <property type="entry name" value="Cobalt-precorrin-4 Transmethylase, Domain 1"/>
    <property type="match status" value="1"/>
</dbReference>
<dbReference type="InterPro" id="IPR029063">
    <property type="entry name" value="SAM-dependent_MTases_sf"/>
</dbReference>
<dbReference type="InterPro" id="IPR014777">
    <property type="entry name" value="4pyrrole_Mease_sub1"/>
</dbReference>
<evidence type="ECO:0000256" key="2">
    <source>
        <dbReference type="ARBA" id="ARBA00022573"/>
    </source>
</evidence>
<evidence type="ECO:0000313" key="8">
    <source>
        <dbReference type="Proteomes" id="UP001469365"/>
    </source>
</evidence>
<dbReference type="SUPFAM" id="SSF53790">
    <property type="entry name" value="Tetrapyrrole methylase"/>
    <property type="match status" value="1"/>
</dbReference>
<proteinExistence type="predicted"/>
<dbReference type="InterPro" id="IPR012818">
    <property type="entry name" value="CbiE"/>
</dbReference>
<dbReference type="InterPro" id="IPR014008">
    <property type="entry name" value="Cbl_synth_MTase_CbiT"/>
</dbReference>
<feature type="domain" description="Tetrapyrrole methylase" evidence="6">
    <location>
        <begin position="5"/>
        <end position="181"/>
    </location>
</feature>
<dbReference type="Gene3D" id="3.30.950.10">
    <property type="entry name" value="Methyltransferase, Cobalt-precorrin-4 Transmethylase, Domain 2"/>
    <property type="match status" value="1"/>
</dbReference>
<dbReference type="RefSeq" id="WP_341419481.1">
    <property type="nucleotide sequence ID" value="NZ_JBBPCC010000029.1"/>
</dbReference>
<dbReference type="PANTHER" id="PTHR43182">
    <property type="entry name" value="COBALT-PRECORRIN-6B C(15)-METHYLTRANSFERASE (DECARBOXYLATING)"/>
    <property type="match status" value="1"/>
</dbReference>